<protein>
    <submittedName>
        <fullName evidence="1">Uncharacterized protein</fullName>
    </submittedName>
</protein>
<comment type="caution">
    <text evidence="1">The sequence shown here is derived from an EMBL/GenBank/DDBJ whole genome shotgun (WGS) entry which is preliminary data.</text>
</comment>
<dbReference type="EMBL" id="JAAIUW010000008">
    <property type="protein sequence ID" value="KAF7817831.1"/>
    <property type="molecule type" value="Genomic_DNA"/>
</dbReference>
<proteinExistence type="predicted"/>
<keyword evidence="2" id="KW-1185">Reference proteome</keyword>
<dbReference type="AlphaFoldDB" id="A0A834TB43"/>
<evidence type="ECO:0000313" key="1">
    <source>
        <dbReference type="EMBL" id="KAF7817831.1"/>
    </source>
</evidence>
<accession>A0A834TB43</accession>
<sequence>MQFAHTIIGSEKVYTLKHDRGDTNTKFQSCKSKNVAC</sequence>
<name>A0A834TB43_9FABA</name>
<gene>
    <name evidence="1" type="ORF">G2W53_023286</name>
</gene>
<dbReference type="Proteomes" id="UP000634136">
    <property type="component" value="Unassembled WGS sequence"/>
</dbReference>
<reference evidence="1" key="1">
    <citation type="submission" date="2020-09" db="EMBL/GenBank/DDBJ databases">
        <title>Genome-Enabled Discovery of Anthraquinone Biosynthesis in Senna tora.</title>
        <authorList>
            <person name="Kang S.-H."/>
            <person name="Pandey R.P."/>
            <person name="Lee C.-M."/>
            <person name="Sim J.-S."/>
            <person name="Jeong J.-T."/>
            <person name="Choi B.-S."/>
            <person name="Jung M."/>
            <person name="Ginzburg D."/>
            <person name="Zhao K."/>
            <person name="Won S.Y."/>
            <person name="Oh T.-J."/>
            <person name="Yu Y."/>
            <person name="Kim N.-H."/>
            <person name="Lee O.R."/>
            <person name="Lee T.-H."/>
            <person name="Bashyal P."/>
            <person name="Kim T.-S."/>
            <person name="Lee W.-H."/>
            <person name="Kawkins C."/>
            <person name="Kim C.-K."/>
            <person name="Kim J.S."/>
            <person name="Ahn B.O."/>
            <person name="Rhee S.Y."/>
            <person name="Sohng J.K."/>
        </authorList>
    </citation>
    <scope>NUCLEOTIDE SEQUENCE</scope>
    <source>
        <tissue evidence="1">Leaf</tissue>
    </source>
</reference>
<organism evidence="1 2">
    <name type="scientific">Senna tora</name>
    <dbReference type="NCBI Taxonomy" id="362788"/>
    <lineage>
        <taxon>Eukaryota</taxon>
        <taxon>Viridiplantae</taxon>
        <taxon>Streptophyta</taxon>
        <taxon>Embryophyta</taxon>
        <taxon>Tracheophyta</taxon>
        <taxon>Spermatophyta</taxon>
        <taxon>Magnoliopsida</taxon>
        <taxon>eudicotyledons</taxon>
        <taxon>Gunneridae</taxon>
        <taxon>Pentapetalae</taxon>
        <taxon>rosids</taxon>
        <taxon>fabids</taxon>
        <taxon>Fabales</taxon>
        <taxon>Fabaceae</taxon>
        <taxon>Caesalpinioideae</taxon>
        <taxon>Cassia clade</taxon>
        <taxon>Senna</taxon>
    </lineage>
</organism>
<evidence type="ECO:0000313" key="2">
    <source>
        <dbReference type="Proteomes" id="UP000634136"/>
    </source>
</evidence>